<keyword evidence="3" id="KW-0732">Signal</keyword>
<name>A0A1F4VFI7_UNCKA</name>
<keyword evidence="2" id="KW-0812">Transmembrane</keyword>
<evidence type="ECO:0000313" key="5">
    <source>
        <dbReference type="Proteomes" id="UP000179005"/>
    </source>
</evidence>
<dbReference type="STRING" id="1802619.A2797_02710"/>
<protein>
    <submittedName>
        <fullName evidence="4">Uncharacterized protein</fullName>
    </submittedName>
</protein>
<keyword evidence="2" id="KW-1133">Transmembrane helix</keyword>
<organism evidence="4 5">
    <name type="scientific">candidate division WWE3 bacterium RIFCSPHIGHO2_01_FULL_48_15</name>
    <dbReference type="NCBI Taxonomy" id="1802619"/>
    <lineage>
        <taxon>Bacteria</taxon>
        <taxon>Katanobacteria</taxon>
    </lineage>
</organism>
<dbReference type="EMBL" id="MEVC01000007">
    <property type="protein sequence ID" value="OGC55944.1"/>
    <property type="molecule type" value="Genomic_DNA"/>
</dbReference>
<evidence type="ECO:0000256" key="1">
    <source>
        <dbReference type="SAM" id="MobiDB-lite"/>
    </source>
</evidence>
<proteinExistence type="predicted"/>
<feature type="transmembrane region" description="Helical" evidence="2">
    <location>
        <begin position="239"/>
        <end position="258"/>
    </location>
</feature>
<feature type="signal peptide" evidence="3">
    <location>
        <begin position="1"/>
        <end position="20"/>
    </location>
</feature>
<keyword evidence="2" id="KW-0472">Membrane</keyword>
<evidence type="ECO:0000256" key="3">
    <source>
        <dbReference type="SAM" id="SignalP"/>
    </source>
</evidence>
<sequence length="273" mass="29087">MYFLFAPIVALLLFVGTAYATHVSYDPYADAVQSNSPIGVVDPQNSVGAPDGNTTTIAGINRFIVLDMGNGEEGTGTLRVHLGNIIAQANLQVIFLDGDLGEITSESRQLAISTQTSTQDFAYSFASFNKAYRYVRLTALAEAGIALDAIEALDYIGETDSTDTDEDGTADQDEQHNGRDPQVDDAPAAPGGAGGDETQEGAPAEQTALAGAAGGVWDTIVSWWNAFTDWAKDFFCTNWWIAPLLILLAAAAGIWYGVSRMAHRRRSTPPTVS</sequence>
<reference evidence="4 5" key="1">
    <citation type="journal article" date="2016" name="Nat. Commun.">
        <title>Thousands of microbial genomes shed light on interconnected biogeochemical processes in an aquifer system.</title>
        <authorList>
            <person name="Anantharaman K."/>
            <person name="Brown C.T."/>
            <person name="Hug L.A."/>
            <person name="Sharon I."/>
            <person name="Castelle C.J."/>
            <person name="Probst A.J."/>
            <person name="Thomas B.C."/>
            <person name="Singh A."/>
            <person name="Wilkins M.J."/>
            <person name="Karaoz U."/>
            <person name="Brodie E.L."/>
            <person name="Williams K.H."/>
            <person name="Hubbard S.S."/>
            <person name="Banfield J.F."/>
        </authorList>
    </citation>
    <scope>NUCLEOTIDE SEQUENCE [LARGE SCALE GENOMIC DNA]</scope>
</reference>
<feature type="compositionally biased region" description="Basic and acidic residues" evidence="1">
    <location>
        <begin position="173"/>
        <end position="182"/>
    </location>
</feature>
<feature type="chain" id="PRO_5009514989" evidence="3">
    <location>
        <begin position="21"/>
        <end position="273"/>
    </location>
</feature>
<evidence type="ECO:0000313" key="4">
    <source>
        <dbReference type="EMBL" id="OGC55944.1"/>
    </source>
</evidence>
<gene>
    <name evidence="4" type="ORF">A2797_02710</name>
</gene>
<comment type="caution">
    <text evidence="4">The sequence shown here is derived from an EMBL/GenBank/DDBJ whole genome shotgun (WGS) entry which is preliminary data.</text>
</comment>
<accession>A0A1F4VFI7</accession>
<evidence type="ECO:0000256" key="2">
    <source>
        <dbReference type="SAM" id="Phobius"/>
    </source>
</evidence>
<dbReference type="Proteomes" id="UP000179005">
    <property type="component" value="Unassembled WGS sequence"/>
</dbReference>
<feature type="compositionally biased region" description="Acidic residues" evidence="1">
    <location>
        <begin position="160"/>
        <end position="172"/>
    </location>
</feature>
<feature type="region of interest" description="Disordered" evidence="1">
    <location>
        <begin position="159"/>
        <end position="203"/>
    </location>
</feature>
<dbReference type="AlphaFoldDB" id="A0A1F4VFI7"/>